<evidence type="ECO:0000256" key="1">
    <source>
        <dbReference type="ARBA" id="ARBA00022729"/>
    </source>
</evidence>
<feature type="domain" description="Leucine-binding protein" evidence="3">
    <location>
        <begin position="60"/>
        <end position="395"/>
    </location>
</feature>
<gene>
    <name evidence="4" type="ORF">LEUCIP111803_01354</name>
</gene>
<dbReference type="AlphaFoldDB" id="A0A916JZN0"/>
<reference evidence="4" key="1">
    <citation type="submission" date="2021-06" db="EMBL/GenBank/DDBJ databases">
        <authorList>
            <person name="Criscuolo A."/>
        </authorList>
    </citation>
    <scope>NUCLEOTIDE SEQUENCE</scope>
    <source>
        <strain evidence="4">CIP111803</strain>
    </source>
</reference>
<dbReference type="EMBL" id="CAJVAP010000013">
    <property type="protein sequence ID" value="CAG7610821.1"/>
    <property type="molecule type" value="Genomic_DNA"/>
</dbReference>
<evidence type="ECO:0000313" key="4">
    <source>
        <dbReference type="EMBL" id="CAG7610821.1"/>
    </source>
</evidence>
<dbReference type="PANTHER" id="PTHR30483">
    <property type="entry name" value="LEUCINE-SPECIFIC-BINDING PROTEIN"/>
    <property type="match status" value="1"/>
</dbReference>
<name>A0A916JZN0_9MICO</name>
<organism evidence="4 5">
    <name type="scientific">Leucobacter soli</name>
    <dbReference type="NCBI Taxonomy" id="2812850"/>
    <lineage>
        <taxon>Bacteria</taxon>
        <taxon>Bacillati</taxon>
        <taxon>Actinomycetota</taxon>
        <taxon>Actinomycetes</taxon>
        <taxon>Micrococcales</taxon>
        <taxon>Microbacteriaceae</taxon>
        <taxon>Leucobacter</taxon>
    </lineage>
</organism>
<dbReference type="CDD" id="cd06342">
    <property type="entry name" value="PBP1_ABC_LIVBP-like"/>
    <property type="match status" value="1"/>
</dbReference>
<comment type="caution">
    <text evidence="4">The sequence shown here is derived from an EMBL/GenBank/DDBJ whole genome shotgun (WGS) entry which is preliminary data.</text>
</comment>
<evidence type="ECO:0000256" key="2">
    <source>
        <dbReference type="SAM" id="Phobius"/>
    </source>
</evidence>
<keyword evidence="5" id="KW-1185">Reference proteome</keyword>
<dbReference type="PROSITE" id="PS51318">
    <property type="entry name" value="TAT"/>
    <property type="match status" value="1"/>
</dbReference>
<keyword evidence="2" id="KW-0812">Transmembrane</keyword>
<keyword evidence="1" id="KW-0732">Signal</keyword>
<sequence>MSENKAASSGAKKSGISRRDLVRNAGIAGVGGLVVGGAGGYLLAPRDSASGGGAAASGETLKVGIFAPVTGPYSGDGQEMVRGAEMAIADINASGGVLGQQLELVTADISDMAPENFVQAAERLVSREGCVAVSGGYTTATSVEFDTFAQAGVPMFHTNTLQDNTNYVVDNGITNIFQCCPTEIWYASGFIKLMQEWIDAGTWTPSSKTAAVISSNDSYSISIANVLQEGIKELGWEITMYEEVSVPYADWGPQLSKIRNDPPGLIFITDYLAGDLASFAKQFASAPTNSLLYQQYGPSVPEYLELAGDAANGVIWSTTIGTLPDEKGATFRDRYQAEYGSEAGLSQSGAQYDIFRLWARAAAVAGDANDFERVAAAVRDNTFRGVVGTYAFDQTELTAVPYPDKINDPSLAMPHLTYQIKGGEQVLISPAPYTNGEFELPSWVS</sequence>
<dbReference type="RefSeq" id="WP_218114971.1">
    <property type="nucleotide sequence ID" value="NZ_CAJVAP010000013.1"/>
</dbReference>
<evidence type="ECO:0000259" key="3">
    <source>
        <dbReference type="Pfam" id="PF13458"/>
    </source>
</evidence>
<protein>
    <recommendedName>
        <fullName evidence="3">Leucine-binding protein domain-containing protein</fullName>
    </recommendedName>
</protein>
<dbReference type="InterPro" id="IPR051010">
    <property type="entry name" value="BCAA_transport"/>
</dbReference>
<dbReference type="InterPro" id="IPR028081">
    <property type="entry name" value="Leu-bd"/>
</dbReference>
<proteinExistence type="predicted"/>
<keyword evidence="2" id="KW-1133">Transmembrane helix</keyword>
<dbReference type="PANTHER" id="PTHR30483:SF6">
    <property type="entry name" value="PERIPLASMIC BINDING PROTEIN OF ABC TRANSPORTER FOR NATURAL AMINO ACIDS"/>
    <property type="match status" value="1"/>
</dbReference>
<dbReference type="Pfam" id="PF13458">
    <property type="entry name" value="Peripla_BP_6"/>
    <property type="match status" value="1"/>
</dbReference>
<dbReference type="Proteomes" id="UP000693892">
    <property type="component" value="Unassembled WGS sequence"/>
</dbReference>
<feature type="transmembrane region" description="Helical" evidence="2">
    <location>
        <begin position="21"/>
        <end position="44"/>
    </location>
</feature>
<evidence type="ECO:0000313" key="5">
    <source>
        <dbReference type="Proteomes" id="UP000693892"/>
    </source>
</evidence>
<accession>A0A916JZN0</accession>
<keyword evidence="2" id="KW-0472">Membrane</keyword>
<dbReference type="InterPro" id="IPR006311">
    <property type="entry name" value="TAT_signal"/>
</dbReference>